<organism evidence="1 2">
    <name type="scientific">Pseudaquabacterium pictum</name>
    <dbReference type="NCBI Taxonomy" id="2315236"/>
    <lineage>
        <taxon>Bacteria</taxon>
        <taxon>Pseudomonadati</taxon>
        <taxon>Pseudomonadota</taxon>
        <taxon>Betaproteobacteria</taxon>
        <taxon>Burkholderiales</taxon>
        <taxon>Sphaerotilaceae</taxon>
        <taxon>Pseudaquabacterium</taxon>
    </lineage>
</organism>
<evidence type="ECO:0000313" key="1">
    <source>
        <dbReference type="EMBL" id="GCL64502.1"/>
    </source>
</evidence>
<keyword evidence="2" id="KW-1185">Reference proteome</keyword>
<dbReference type="Proteomes" id="UP000301751">
    <property type="component" value="Unassembled WGS sequence"/>
</dbReference>
<gene>
    <name evidence="1" type="ORF">AQPW35_35830</name>
</gene>
<dbReference type="EMBL" id="BJCL01000009">
    <property type="protein sequence ID" value="GCL64502.1"/>
    <property type="molecule type" value="Genomic_DNA"/>
</dbReference>
<proteinExistence type="predicted"/>
<dbReference type="AlphaFoldDB" id="A0A480AWE2"/>
<sequence length="175" mass="19532">MPTPFEAHIERLRMEALQRIQRVPVAALIWGPAPTASTPVASARGQLKDQLNSNGHHARFSEDLVDPKSTMSVVAQQMSQAEAFDVVFSIPDSPGSIAEIHDFARIPQLSHKIVAYLNADWNSGYANQSLIQMQSVATCKIQLYKASDLPGCILTSALEMVRRLQEYYYLNGRRY</sequence>
<dbReference type="OrthoDB" id="9865387at2"/>
<dbReference type="RefSeq" id="WP_137734220.1">
    <property type="nucleotide sequence ID" value="NZ_BJCL01000009.1"/>
</dbReference>
<protein>
    <submittedName>
        <fullName evidence="1">Uncharacterized protein</fullName>
    </submittedName>
</protein>
<comment type="caution">
    <text evidence="1">The sequence shown here is derived from an EMBL/GenBank/DDBJ whole genome shotgun (WGS) entry which is preliminary data.</text>
</comment>
<accession>A0A480AWE2</accession>
<name>A0A480AWE2_9BURK</name>
<evidence type="ECO:0000313" key="2">
    <source>
        <dbReference type="Proteomes" id="UP000301751"/>
    </source>
</evidence>
<reference evidence="2" key="1">
    <citation type="submission" date="2019-03" db="EMBL/GenBank/DDBJ databases">
        <title>Aquabacterium pictum sp.nov., the first bacteriochlorophyll a-containing freshwater bacterium in the genus Aquabacterium of the class Betaproteobacteria.</title>
        <authorList>
            <person name="Hirose S."/>
            <person name="Tank M."/>
            <person name="Hara E."/>
            <person name="Tamaki H."/>
            <person name="Takaichi S."/>
            <person name="Haruta S."/>
            <person name="Hanada S."/>
        </authorList>
    </citation>
    <scope>NUCLEOTIDE SEQUENCE [LARGE SCALE GENOMIC DNA]</scope>
    <source>
        <strain evidence="2">W35</strain>
    </source>
</reference>